<accession>A0A918D9V9</accession>
<protein>
    <submittedName>
        <fullName evidence="1">Uncharacterized protein</fullName>
    </submittedName>
</protein>
<sequence length="88" mass="9561">MTQATTPTVVLVHGAFADIQGVPRGGVETKPAWSLVSTSDHTITPDVERFGYKRAGMTMVEVDSSHLVMLAHPKRVTDLMREAVRAIS</sequence>
<comment type="caution">
    <text evidence="1">The sequence shown here is derived from an EMBL/GenBank/DDBJ whole genome shotgun (WGS) entry which is preliminary data.</text>
</comment>
<dbReference type="AlphaFoldDB" id="A0A918D9V9"/>
<proteinExistence type="predicted"/>
<reference evidence="1 2" key="1">
    <citation type="journal article" date="2014" name="Int. J. Syst. Evol. Microbiol.">
        <title>Complete genome sequence of Corynebacterium casei LMG S-19264T (=DSM 44701T), isolated from a smear-ripened cheese.</title>
        <authorList>
            <consortium name="US DOE Joint Genome Institute (JGI-PGF)"/>
            <person name="Walter F."/>
            <person name="Albersmeier A."/>
            <person name="Kalinowski J."/>
            <person name="Ruckert C."/>
        </authorList>
    </citation>
    <scope>NUCLEOTIDE SEQUENCE [LARGE SCALE GENOMIC DNA]</scope>
    <source>
        <strain evidence="1 2">CGMCC 4.7111</strain>
    </source>
</reference>
<dbReference type="Proteomes" id="UP000600365">
    <property type="component" value="Unassembled WGS sequence"/>
</dbReference>
<dbReference type="InterPro" id="IPR052897">
    <property type="entry name" value="Sec-Metab_Biosynth_Hydrolase"/>
</dbReference>
<dbReference type="EMBL" id="BMMM01000021">
    <property type="protein sequence ID" value="GGN88357.1"/>
    <property type="molecule type" value="Genomic_DNA"/>
</dbReference>
<dbReference type="RefSeq" id="WP_229703679.1">
    <property type="nucleotide sequence ID" value="NZ_BMMM01000021.1"/>
</dbReference>
<gene>
    <name evidence="1" type="ORF">GCM10011579_082050</name>
</gene>
<evidence type="ECO:0000313" key="2">
    <source>
        <dbReference type="Proteomes" id="UP000600365"/>
    </source>
</evidence>
<evidence type="ECO:0000313" key="1">
    <source>
        <dbReference type="EMBL" id="GGN88357.1"/>
    </source>
</evidence>
<organism evidence="1 2">
    <name type="scientific">Streptomyces albiflavescens</name>
    <dbReference type="NCBI Taxonomy" id="1623582"/>
    <lineage>
        <taxon>Bacteria</taxon>
        <taxon>Bacillati</taxon>
        <taxon>Actinomycetota</taxon>
        <taxon>Actinomycetes</taxon>
        <taxon>Kitasatosporales</taxon>
        <taxon>Streptomycetaceae</taxon>
        <taxon>Streptomyces</taxon>
    </lineage>
</organism>
<name>A0A918D9V9_9ACTN</name>
<keyword evidence="2" id="KW-1185">Reference proteome</keyword>
<dbReference type="PANTHER" id="PTHR37017">
    <property type="entry name" value="AB HYDROLASE-1 DOMAIN-CONTAINING PROTEIN-RELATED"/>
    <property type="match status" value="1"/>
</dbReference>
<dbReference type="PANTHER" id="PTHR37017:SF11">
    <property type="entry name" value="ESTERASE_LIPASE_THIOESTERASE DOMAIN-CONTAINING PROTEIN"/>
    <property type="match status" value="1"/>
</dbReference>